<evidence type="ECO:0000313" key="1">
    <source>
        <dbReference type="EMBL" id="CAH3031823.1"/>
    </source>
</evidence>
<keyword evidence="2" id="KW-1185">Reference proteome</keyword>
<accession>A0ABN8MRR9</accession>
<comment type="caution">
    <text evidence="1">The sequence shown here is derived from an EMBL/GenBank/DDBJ whole genome shotgun (WGS) entry which is preliminary data.</text>
</comment>
<evidence type="ECO:0000313" key="2">
    <source>
        <dbReference type="Proteomes" id="UP001159427"/>
    </source>
</evidence>
<feature type="non-terminal residue" evidence="1">
    <location>
        <position position="266"/>
    </location>
</feature>
<dbReference type="Proteomes" id="UP001159427">
    <property type="component" value="Unassembled WGS sequence"/>
</dbReference>
<proteinExistence type="predicted"/>
<protein>
    <submittedName>
        <fullName evidence="1">Uncharacterized protein</fullName>
    </submittedName>
</protein>
<sequence>MHNELQKKLDCDEKIKAIRAQLHRTGERIRHKKWKVISLITEVTGQSECEVVENKKARLPHTTSELHLLSSEKLNLSRAQAMRRRRKTLGGLRPVHCGRKKISNQPDKPIMDGMWTTLINTAPKQCMKEYISKTKTCTDFIIPQIVQTNIHEYENSLRNKVRSMRVLYEGGLLSRKKYTSIRNTIDVVKESGKNCKNKKTEFMKNCEIPKIVSYKTLTSVSQSIDAGEMIHLETFAARFNVEAFAGVYRPLKPFLLQLADLYLFLD</sequence>
<reference evidence="1 2" key="1">
    <citation type="submission" date="2022-05" db="EMBL/GenBank/DDBJ databases">
        <authorList>
            <consortium name="Genoscope - CEA"/>
            <person name="William W."/>
        </authorList>
    </citation>
    <scope>NUCLEOTIDE SEQUENCE [LARGE SCALE GENOMIC DNA]</scope>
</reference>
<gene>
    <name evidence="1" type="ORF">PEVE_00038901</name>
</gene>
<dbReference type="EMBL" id="CALNXI010000673">
    <property type="protein sequence ID" value="CAH3031823.1"/>
    <property type="molecule type" value="Genomic_DNA"/>
</dbReference>
<name>A0ABN8MRR9_9CNID</name>
<organism evidence="1 2">
    <name type="scientific">Porites evermanni</name>
    <dbReference type="NCBI Taxonomy" id="104178"/>
    <lineage>
        <taxon>Eukaryota</taxon>
        <taxon>Metazoa</taxon>
        <taxon>Cnidaria</taxon>
        <taxon>Anthozoa</taxon>
        <taxon>Hexacorallia</taxon>
        <taxon>Scleractinia</taxon>
        <taxon>Fungiina</taxon>
        <taxon>Poritidae</taxon>
        <taxon>Porites</taxon>
    </lineage>
</organism>